<name>A0A6M1SYW5_9BACT</name>
<sequence length="361" mass="40016">MTFLLVAIIIVGSLESSDTSLPDSTQSDSLQKKNVRLMVLPIVFSSPDTRLAGGVLPQVIFRTSSTEKPSSVRMDAYYTLNRQYHILLRPVLWLRNGIMNISGSLSFKEWPTSFYGIGNNSSGDDQEKFTETLYEGSVQGTVHIGSNYYLGVSYSFRRSEVDAQEETGFLASNQLAGSGTSTVSSAGLVLRHDSRDNQFYPSSGSYHTLELTSAQKILGSDFSFSRYTLDMRKYFPIKNSQVLAVQGMVSLSSGTVPFRVLPGIGDRLRGYSSVRYIDRHLAAFQLEYRVAPLIGRLGFVAFAGAGDVFHHANDLQLDRLKYSAGIGIRYLFDRAEKINIRLDYGIGKDSSGDYIDLNEAF</sequence>
<evidence type="ECO:0000256" key="1">
    <source>
        <dbReference type="ARBA" id="ARBA00004370"/>
    </source>
</evidence>
<dbReference type="GO" id="GO:0019867">
    <property type="term" value="C:outer membrane"/>
    <property type="evidence" value="ECO:0007669"/>
    <property type="project" value="InterPro"/>
</dbReference>
<keyword evidence="5" id="KW-1185">Reference proteome</keyword>
<dbReference type="AlphaFoldDB" id="A0A6M1SYW5"/>
<evidence type="ECO:0000313" key="4">
    <source>
        <dbReference type="EMBL" id="NGP75757.1"/>
    </source>
</evidence>
<accession>A0A6M1SYW5</accession>
<comment type="caution">
    <text evidence="4">The sequence shown here is derived from an EMBL/GenBank/DDBJ whole genome shotgun (WGS) entry which is preliminary data.</text>
</comment>
<dbReference type="EMBL" id="JAALLT010000001">
    <property type="protein sequence ID" value="NGP75757.1"/>
    <property type="molecule type" value="Genomic_DNA"/>
</dbReference>
<comment type="subcellular location">
    <subcellularLocation>
        <location evidence="1">Membrane</location>
    </subcellularLocation>
</comment>
<keyword evidence="2" id="KW-0472">Membrane</keyword>
<dbReference type="Gene3D" id="2.40.160.50">
    <property type="entry name" value="membrane protein fhac: a member of the omp85/tpsb transporter family"/>
    <property type="match status" value="1"/>
</dbReference>
<organism evidence="4 5">
    <name type="scientific">Halalkalibaculum roseum</name>
    <dbReference type="NCBI Taxonomy" id="2709311"/>
    <lineage>
        <taxon>Bacteria</taxon>
        <taxon>Pseudomonadati</taxon>
        <taxon>Balneolota</taxon>
        <taxon>Balneolia</taxon>
        <taxon>Balneolales</taxon>
        <taxon>Balneolaceae</taxon>
        <taxon>Halalkalibaculum</taxon>
    </lineage>
</organism>
<gene>
    <name evidence="4" type="ORF">G3570_03880</name>
</gene>
<evidence type="ECO:0000259" key="3">
    <source>
        <dbReference type="Pfam" id="PF01103"/>
    </source>
</evidence>
<proteinExistence type="predicted"/>
<reference evidence="4 5" key="1">
    <citation type="submission" date="2020-02" db="EMBL/GenBank/DDBJ databases">
        <title>Balneolaceae bacterium YR4-1, complete genome.</title>
        <authorList>
            <person name="Li Y."/>
            <person name="Wu S."/>
        </authorList>
    </citation>
    <scope>NUCLEOTIDE SEQUENCE [LARGE SCALE GENOMIC DNA]</scope>
    <source>
        <strain evidence="4 5">YR4-1</strain>
    </source>
</reference>
<dbReference type="RefSeq" id="WP_165139344.1">
    <property type="nucleotide sequence ID" value="NZ_JAALLT010000001.1"/>
</dbReference>
<dbReference type="InterPro" id="IPR000184">
    <property type="entry name" value="Bac_surfAg_D15"/>
</dbReference>
<dbReference type="Proteomes" id="UP000473278">
    <property type="component" value="Unassembled WGS sequence"/>
</dbReference>
<feature type="domain" description="Bacterial surface antigen (D15)" evidence="3">
    <location>
        <begin position="100"/>
        <end position="346"/>
    </location>
</feature>
<dbReference type="Pfam" id="PF01103">
    <property type="entry name" value="Omp85"/>
    <property type="match status" value="1"/>
</dbReference>
<evidence type="ECO:0000313" key="5">
    <source>
        <dbReference type="Proteomes" id="UP000473278"/>
    </source>
</evidence>
<evidence type="ECO:0000256" key="2">
    <source>
        <dbReference type="ARBA" id="ARBA00023136"/>
    </source>
</evidence>
<protein>
    <submittedName>
        <fullName evidence="4">BamA/TamA family outer membrane protein</fullName>
    </submittedName>
</protein>